<dbReference type="EMBL" id="WNLP01000009">
    <property type="protein sequence ID" value="MUH60299.1"/>
    <property type="molecule type" value="Genomic_DNA"/>
</dbReference>
<name>A0A7K1J6Y7_9BIFI</name>
<sequence>MRALGPRNPLFHTRTIRSSYALCALPTMSGTQTQHCICDLLYSLHSKGRNLTLTTNAHDYGNISHETVPLDNTGFMVPLDLGLPGDENREAAAIAEFKRRHAPRKRGTIIQLKHLPGPLAMRKLTKLQAVMQLDSAHSVNAEMTRTLYGRATVMHELIPQHTAACERTAAWVWLGGALPEDYFEVLSTSHYRRVVYGRHIRVRQRRVNDDHMSVVGQIRLTNPVRTACDLALYSPKDPHFYVAQDLISQLMEQFRFTTVDCEPVLEHYAHLRGSAQARDLLVRFESIA</sequence>
<organism evidence="1 2">
    <name type="scientific">Bifidobacterium canis</name>
    <dbReference type="NCBI Taxonomy" id="2610880"/>
    <lineage>
        <taxon>Bacteria</taxon>
        <taxon>Bacillati</taxon>
        <taxon>Actinomycetota</taxon>
        <taxon>Actinomycetes</taxon>
        <taxon>Bifidobacteriales</taxon>
        <taxon>Bifidobacteriaceae</taxon>
        <taxon>Bifidobacterium</taxon>
    </lineage>
</organism>
<gene>
    <name evidence="1" type="ORF">GSD1FS_1666</name>
</gene>
<reference evidence="1 2" key="1">
    <citation type="submission" date="2019-09" db="EMBL/GenBank/DDBJ databases">
        <title>Bifidobacterium canis sp. nov., isolated from the digestive tract of German Shepherd dog puppy.</title>
        <authorList>
            <person name="Bunesova V."/>
        </authorList>
    </citation>
    <scope>NUCLEOTIDE SEQUENCE [LARGE SCALE GENOMIC DNA]</scope>
    <source>
        <strain evidence="1 2">GSD1FS</strain>
    </source>
</reference>
<dbReference type="AlphaFoldDB" id="A0A7K1J6Y7"/>
<evidence type="ECO:0000313" key="1">
    <source>
        <dbReference type="EMBL" id="MUH60299.1"/>
    </source>
</evidence>
<proteinExistence type="predicted"/>
<keyword evidence="2" id="KW-1185">Reference proteome</keyword>
<accession>A0A7K1J6Y7</accession>
<evidence type="ECO:0000313" key="2">
    <source>
        <dbReference type="Proteomes" id="UP000487882"/>
    </source>
</evidence>
<dbReference type="Proteomes" id="UP000487882">
    <property type="component" value="Unassembled WGS sequence"/>
</dbReference>
<comment type="caution">
    <text evidence="1">The sequence shown here is derived from an EMBL/GenBank/DDBJ whole genome shotgun (WGS) entry which is preliminary data.</text>
</comment>
<protein>
    <submittedName>
        <fullName evidence="1">Uncharacterized protein</fullName>
    </submittedName>
</protein>